<dbReference type="AlphaFoldDB" id="A0AAD5BP45"/>
<dbReference type="Proteomes" id="UP001206925">
    <property type="component" value="Unassembled WGS sequence"/>
</dbReference>
<keyword evidence="3" id="KW-1185">Reference proteome</keyword>
<reference evidence="2" key="1">
    <citation type="submission" date="2022-06" db="EMBL/GenBank/DDBJ databases">
        <title>Uncovering the hologenomic basis of an extraordinary plant invasion.</title>
        <authorList>
            <person name="Bieker V.C."/>
            <person name="Martin M.D."/>
            <person name="Gilbert T."/>
            <person name="Hodgins K."/>
            <person name="Battlay P."/>
            <person name="Petersen B."/>
            <person name="Wilson J."/>
        </authorList>
    </citation>
    <scope>NUCLEOTIDE SEQUENCE</scope>
    <source>
        <strain evidence="2">AA19_3_7</strain>
        <tissue evidence="2">Leaf</tissue>
    </source>
</reference>
<sequence length="48" mass="5929">MLELENHTAHCRHCKAQRNDIKKQSKHHHTSTREVWRRNQSICWHLDK</sequence>
<organism evidence="2 3">
    <name type="scientific">Ambrosia artemisiifolia</name>
    <name type="common">Common ragweed</name>
    <dbReference type="NCBI Taxonomy" id="4212"/>
    <lineage>
        <taxon>Eukaryota</taxon>
        <taxon>Viridiplantae</taxon>
        <taxon>Streptophyta</taxon>
        <taxon>Embryophyta</taxon>
        <taxon>Tracheophyta</taxon>
        <taxon>Spermatophyta</taxon>
        <taxon>Magnoliopsida</taxon>
        <taxon>eudicotyledons</taxon>
        <taxon>Gunneridae</taxon>
        <taxon>Pentapetalae</taxon>
        <taxon>asterids</taxon>
        <taxon>campanulids</taxon>
        <taxon>Asterales</taxon>
        <taxon>Asteraceae</taxon>
        <taxon>Asteroideae</taxon>
        <taxon>Heliantheae alliance</taxon>
        <taxon>Heliantheae</taxon>
        <taxon>Ambrosia</taxon>
    </lineage>
</organism>
<feature type="region of interest" description="Disordered" evidence="1">
    <location>
        <begin position="16"/>
        <end position="35"/>
    </location>
</feature>
<protein>
    <submittedName>
        <fullName evidence="2">Uncharacterized protein</fullName>
    </submittedName>
</protein>
<name>A0AAD5BP45_AMBAR</name>
<gene>
    <name evidence="2" type="ORF">M8C21_022281</name>
</gene>
<evidence type="ECO:0000313" key="2">
    <source>
        <dbReference type="EMBL" id="KAI7725858.1"/>
    </source>
</evidence>
<comment type="caution">
    <text evidence="2">The sequence shown here is derived from an EMBL/GenBank/DDBJ whole genome shotgun (WGS) entry which is preliminary data.</text>
</comment>
<accession>A0AAD5BP45</accession>
<proteinExistence type="predicted"/>
<dbReference type="Gene3D" id="6.10.140.1730">
    <property type="match status" value="1"/>
</dbReference>
<evidence type="ECO:0000256" key="1">
    <source>
        <dbReference type="SAM" id="MobiDB-lite"/>
    </source>
</evidence>
<evidence type="ECO:0000313" key="3">
    <source>
        <dbReference type="Proteomes" id="UP001206925"/>
    </source>
</evidence>
<dbReference type="EMBL" id="JAMZMK010011843">
    <property type="protein sequence ID" value="KAI7725858.1"/>
    <property type="molecule type" value="Genomic_DNA"/>
</dbReference>